<evidence type="ECO:0000313" key="1">
    <source>
        <dbReference type="EMBL" id="MBW4433992.1"/>
    </source>
</evidence>
<dbReference type="Proteomes" id="UP000813215">
    <property type="component" value="Unassembled WGS sequence"/>
</dbReference>
<protein>
    <submittedName>
        <fullName evidence="1">Uncharacterized protein</fullName>
    </submittedName>
</protein>
<accession>A0A9E3LUN0</accession>
<dbReference type="AlphaFoldDB" id="A0A9E3LUN0"/>
<gene>
    <name evidence="1" type="ORF">KME28_20335</name>
</gene>
<reference evidence="1" key="1">
    <citation type="submission" date="2021-05" db="EMBL/GenBank/DDBJ databases">
        <authorList>
            <person name="Pietrasiak N."/>
            <person name="Ward R."/>
            <person name="Stajich J.E."/>
            <person name="Kurbessoian T."/>
        </authorList>
    </citation>
    <scope>NUCLEOTIDE SEQUENCE</scope>
    <source>
        <strain evidence="1">HA4357-MV3</strain>
    </source>
</reference>
<comment type="caution">
    <text evidence="1">The sequence shown here is derived from an EMBL/GenBank/DDBJ whole genome shotgun (WGS) entry which is preliminary data.</text>
</comment>
<reference evidence="1" key="2">
    <citation type="journal article" date="2022" name="Microbiol. Resour. Announc.">
        <title>Metagenome Sequencing to Explore Phylogenomics of Terrestrial Cyanobacteria.</title>
        <authorList>
            <person name="Ward R.D."/>
            <person name="Stajich J.E."/>
            <person name="Johansen J.R."/>
            <person name="Huntemann M."/>
            <person name="Clum A."/>
            <person name="Foster B."/>
            <person name="Foster B."/>
            <person name="Roux S."/>
            <person name="Palaniappan K."/>
            <person name="Varghese N."/>
            <person name="Mukherjee S."/>
            <person name="Reddy T.B.K."/>
            <person name="Daum C."/>
            <person name="Copeland A."/>
            <person name="Chen I.A."/>
            <person name="Ivanova N.N."/>
            <person name="Kyrpides N.C."/>
            <person name="Shapiro N."/>
            <person name="Eloe-Fadrosh E.A."/>
            <person name="Pietrasiak N."/>
        </authorList>
    </citation>
    <scope>NUCLEOTIDE SEQUENCE</scope>
    <source>
        <strain evidence="1">HA4357-MV3</strain>
    </source>
</reference>
<proteinExistence type="predicted"/>
<evidence type="ECO:0000313" key="2">
    <source>
        <dbReference type="Proteomes" id="UP000813215"/>
    </source>
</evidence>
<dbReference type="EMBL" id="JAHHHW010000119">
    <property type="protein sequence ID" value="MBW4433992.1"/>
    <property type="molecule type" value="Genomic_DNA"/>
</dbReference>
<organism evidence="1 2">
    <name type="scientific">Pelatocladus maniniholoensis HA4357-MV3</name>
    <dbReference type="NCBI Taxonomy" id="1117104"/>
    <lineage>
        <taxon>Bacteria</taxon>
        <taxon>Bacillati</taxon>
        <taxon>Cyanobacteriota</taxon>
        <taxon>Cyanophyceae</taxon>
        <taxon>Nostocales</taxon>
        <taxon>Nostocaceae</taxon>
        <taxon>Pelatocladus</taxon>
    </lineage>
</organism>
<name>A0A9E3LUN0_9NOST</name>
<sequence>MVGAVIYAGQYFQQDTEKGTHVYLYCPNERTAKFLSEQAVYLFLKMLAVFPLTRLLISTVDDPIITVPADDWISLGKHEVEPDLFVGVGTVKGHPSWHVVVKLDEDGYLIR</sequence>